<proteinExistence type="predicted"/>
<feature type="compositionally biased region" description="Pro residues" evidence="2">
    <location>
        <begin position="576"/>
        <end position="591"/>
    </location>
</feature>
<evidence type="ECO:0000256" key="1">
    <source>
        <dbReference type="SAM" id="Coils"/>
    </source>
</evidence>
<dbReference type="EMBL" id="HBGA01050306">
    <property type="protein sequence ID" value="CAD9007405.1"/>
    <property type="molecule type" value="Transcribed_RNA"/>
</dbReference>
<gene>
    <name evidence="3" type="ORF">EGYM00392_LOCUS18498</name>
</gene>
<feature type="compositionally biased region" description="Low complexity" evidence="2">
    <location>
        <begin position="521"/>
        <end position="534"/>
    </location>
</feature>
<reference evidence="3" key="1">
    <citation type="submission" date="2021-01" db="EMBL/GenBank/DDBJ databases">
        <authorList>
            <person name="Corre E."/>
            <person name="Pelletier E."/>
            <person name="Niang G."/>
            <person name="Scheremetjew M."/>
            <person name="Finn R."/>
            <person name="Kale V."/>
            <person name="Holt S."/>
            <person name="Cochrane G."/>
            <person name="Meng A."/>
            <person name="Brown T."/>
            <person name="Cohen L."/>
        </authorList>
    </citation>
    <scope>NUCLEOTIDE SEQUENCE</scope>
    <source>
        <strain evidence="3">NIES-381</strain>
    </source>
</reference>
<feature type="compositionally biased region" description="Polar residues" evidence="2">
    <location>
        <begin position="750"/>
        <end position="760"/>
    </location>
</feature>
<evidence type="ECO:0000256" key="2">
    <source>
        <dbReference type="SAM" id="MobiDB-lite"/>
    </source>
</evidence>
<feature type="coiled-coil region" evidence="1">
    <location>
        <begin position="141"/>
        <end position="185"/>
    </location>
</feature>
<sequence>MSSMSVRTVLTCSPSPCPSRAESEALLVASPSPAACGKQHVEQLNTALRDAAAAAAGCMTPLPHLPQSAPQPAVHQASQTDEVLVVPPVVASRDPDLYREGSLLAHWLSAGPAEAVLSLDCSEQEVEPRLRAWQERCAGLYADLEHTKNLLRTALEAAKQKDTRIQQLSKEKTDLERRQEVQAKDITYVKQTLHKDCVALRRQLYELKQDPSCDPTQIVSFLDVTLLGLQGVQVTDQVAAGLSEENDRLRKTLSDLKLEHEQQLVLCALAKLRAKVSINEGLKQGNRTRAELGVKNRFTAFRTAFWGMRRRLVEELATFNVCFTTALAEVGAISGQRPLRTGSLLPEFQAPNIDKGKVLEECLDHLLTQVVQMLAADAPQQWCAADDCPIRRFAFATQGSKVTELIEPGLRSMHLILDELRCFITTKTDQIARTKEETAAAAGQLAADATQQMQSQIEQQAAQLVAQEAQLRSKPGVLSCPVCSPPAGIPDPGRSDPLHVAPLPLPSKRLRVGGGGSISEPGRTTAAAPRADAPPSTPQRAAKHPLCPAAPAPSPRTGSLGQPLATLHPPDASGWQPPPTVGPPACKPGPTGPRGLSATPHRTTPVSAATSGTRPAAGHTPKPKPKVKASRPQTGAYRRPDPMTLLEDLPVGPLLSARDLGAVGAAAQESSVANAAAAEAQELVWLLAAGARASHQLARSPASIPGPGTCIDDWALTAADRKGSSDPGLEASPRKRPATCVARPRRAEPSTANGGQQSDASYYEGARQPPLTVLGLKPEGPDSPVPALWQDSVPVQRTPVMTAAGHSLTGLLKRAAAHASPPIVPQGSFEVLGESPAVRPLHIASLTPSLRGVSADSAL</sequence>
<dbReference type="AlphaFoldDB" id="A0A7S1NAH7"/>
<name>A0A7S1NAH7_9EUGL</name>
<accession>A0A7S1NAH7</accession>
<protein>
    <submittedName>
        <fullName evidence="3">Uncharacterized protein</fullName>
    </submittedName>
</protein>
<feature type="region of interest" description="Disordered" evidence="2">
    <location>
        <begin position="721"/>
        <end position="762"/>
    </location>
</feature>
<organism evidence="3">
    <name type="scientific">Eutreptiella gymnastica</name>
    <dbReference type="NCBI Taxonomy" id="73025"/>
    <lineage>
        <taxon>Eukaryota</taxon>
        <taxon>Discoba</taxon>
        <taxon>Euglenozoa</taxon>
        <taxon>Euglenida</taxon>
        <taxon>Spirocuta</taxon>
        <taxon>Euglenophyceae</taxon>
        <taxon>Eutreptiales</taxon>
        <taxon>Eutreptiaceae</taxon>
        <taxon>Eutreptiella</taxon>
    </lineage>
</organism>
<feature type="region of interest" description="Disordered" evidence="2">
    <location>
        <begin position="488"/>
        <end position="645"/>
    </location>
</feature>
<feature type="compositionally biased region" description="Polar residues" evidence="2">
    <location>
        <begin position="600"/>
        <end position="613"/>
    </location>
</feature>
<evidence type="ECO:0000313" key="3">
    <source>
        <dbReference type="EMBL" id="CAD9007405.1"/>
    </source>
</evidence>
<keyword evidence="1" id="KW-0175">Coiled coil</keyword>